<keyword evidence="3" id="KW-0808">Transferase</keyword>
<evidence type="ECO:0000256" key="2">
    <source>
        <dbReference type="ARBA" id="ARBA00022527"/>
    </source>
</evidence>
<dbReference type="GO" id="GO:0005524">
    <property type="term" value="F:ATP binding"/>
    <property type="evidence" value="ECO:0007669"/>
    <property type="project" value="UniProtKB-KW"/>
</dbReference>
<dbReference type="EMBL" id="JABFAC010249094">
    <property type="protein sequence ID" value="MBA0637756.1"/>
    <property type="molecule type" value="Genomic_DNA"/>
</dbReference>
<comment type="caution">
    <text evidence="10">The sequence shown here is derived from an EMBL/GenBank/DDBJ whole genome shotgun (WGS) entry which is preliminary data.</text>
</comment>
<gene>
    <name evidence="10" type="ORF">Godav_024749</name>
</gene>
<keyword evidence="6" id="KW-0067">ATP-binding</keyword>
<keyword evidence="11" id="KW-1185">Reference proteome</keyword>
<dbReference type="InterPro" id="IPR024678">
    <property type="entry name" value="Kinase_OSR1/WNK_CCT"/>
</dbReference>
<evidence type="ECO:0000256" key="5">
    <source>
        <dbReference type="ARBA" id="ARBA00022777"/>
    </source>
</evidence>
<keyword evidence="4" id="KW-0547">Nucleotide-binding</keyword>
<dbReference type="Gene3D" id="3.10.20.90">
    <property type="entry name" value="Phosphatidylinositol 3-kinase Catalytic Subunit, Chain A, domain 1"/>
    <property type="match status" value="1"/>
</dbReference>
<dbReference type="Proteomes" id="UP000593561">
    <property type="component" value="Unassembled WGS sequence"/>
</dbReference>
<dbReference type="InterPro" id="IPR050588">
    <property type="entry name" value="WNK_Ser-Thr_kinase"/>
</dbReference>
<evidence type="ECO:0000313" key="10">
    <source>
        <dbReference type="EMBL" id="MBA0637756.1"/>
    </source>
</evidence>
<name>A0A7J8THR9_GOSDV</name>
<reference evidence="10 11" key="1">
    <citation type="journal article" date="2019" name="Genome Biol. Evol.">
        <title>Insights into the evolution of the New World diploid cottons (Gossypium, subgenus Houzingenia) based on genome sequencing.</title>
        <authorList>
            <person name="Grover C.E."/>
            <person name="Arick M.A. 2nd"/>
            <person name="Thrash A."/>
            <person name="Conover J.L."/>
            <person name="Sanders W.S."/>
            <person name="Peterson D.G."/>
            <person name="Frelichowski J.E."/>
            <person name="Scheffler J.A."/>
            <person name="Scheffler B.E."/>
            <person name="Wendel J.F."/>
        </authorList>
    </citation>
    <scope>NUCLEOTIDE SEQUENCE [LARGE SCALE GENOMIC DNA]</scope>
    <source>
        <strain evidence="10">27</strain>
        <tissue evidence="10">Leaf</tissue>
    </source>
</reference>
<evidence type="ECO:0000259" key="9">
    <source>
        <dbReference type="PROSITE" id="PS50011"/>
    </source>
</evidence>
<accession>A0A7J8THR9</accession>
<dbReference type="PROSITE" id="PS00018">
    <property type="entry name" value="EF_HAND_1"/>
    <property type="match status" value="1"/>
</dbReference>
<feature type="domain" description="Protein kinase" evidence="9">
    <location>
        <begin position="90"/>
        <end position="351"/>
    </location>
</feature>
<dbReference type="SMART" id="SM00220">
    <property type="entry name" value="S_TKc"/>
    <property type="match status" value="1"/>
</dbReference>
<dbReference type="PANTHER" id="PTHR13902">
    <property type="entry name" value="SERINE/THREONINE-PROTEIN KINASE WNK WITH NO LYSINE -RELATED"/>
    <property type="match status" value="1"/>
</dbReference>
<evidence type="ECO:0000256" key="8">
    <source>
        <dbReference type="ARBA" id="ARBA00048679"/>
    </source>
</evidence>
<dbReference type="Gene3D" id="3.30.200.20">
    <property type="entry name" value="Phosphorylase Kinase, domain 1"/>
    <property type="match status" value="1"/>
</dbReference>
<dbReference type="GO" id="GO:0004674">
    <property type="term" value="F:protein serine/threonine kinase activity"/>
    <property type="evidence" value="ECO:0007669"/>
    <property type="project" value="UniProtKB-KW"/>
</dbReference>
<dbReference type="FunFam" id="3.30.200.20:FF:000075">
    <property type="entry name" value="Probable serine/threonine-protein kinase WNK1"/>
    <property type="match status" value="1"/>
</dbReference>
<dbReference type="InterPro" id="IPR018247">
    <property type="entry name" value="EF_Hand_1_Ca_BS"/>
</dbReference>
<evidence type="ECO:0000256" key="1">
    <source>
        <dbReference type="ARBA" id="ARBA00012513"/>
    </source>
</evidence>
<dbReference type="AlphaFoldDB" id="A0A7J8THR9"/>
<dbReference type="EC" id="2.7.11.1" evidence="1"/>
<dbReference type="SUPFAM" id="SSF56112">
    <property type="entry name" value="Protein kinase-like (PK-like)"/>
    <property type="match status" value="1"/>
</dbReference>
<sequence>MKLNYRKPVEEYMDSVVAFGCRFRFRFRSVIDSYSIASEAFSEKQQQILSSSSSLLPIRLWRRLVLSAHKKMEAADGCDFAEKDPSGRYVRYDEILGKGAFKTVYGFNFKGFDEADGIEVAWNQVNIEDVLQTSEQLERLYSEVHLLKSLKHENIMKFYNSWVDDKNNSINMITELFTSGSLRQYRKKHKNVDLKAIKNWSRQILRGLHYLHSHNPPIIHRDLKCDNIFVNGNNGEVKIGDLGLATVMQQPTAQSVIGTPEFMAPELYDEEYNELVDIYSFGLCMLEMVTCDYPYNECKNPAQIYKKVSSGIRPASLGKVNDPQVKQFIEKCLLPASIRLPAAELLKDPFLLAETAKEVRGGPLQLPNVMPQLVNLIQPEPHPMDIDPNCKKLTKSINAAPRSSTLELQCFIENNEFRLKGEKNDDHTISLTLRIADRYGRARNIHFSFYLGSDTAISITEEMVEQLDLSNEDIIAIAELIDSMILQLVPYWKPSSGSLSDVTIKAVSEQGVFSELAVVKCQDTQESLSSDISTECDGVVASDGSNNKLMGSSGYSNGEYHTDSRTYDFGLDIECVYNHFGHKEVSDEEDRCESFVINDSVNYSDTSYLMDSCSFASQDMSLSSICSMSVEDKDKFEELKFELDAINLQYQQCFQELMRLKNAAMENAKKRWITKKKVSVM</sequence>
<evidence type="ECO:0000256" key="4">
    <source>
        <dbReference type="ARBA" id="ARBA00022741"/>
    </source>
</evidence>
<comment type="catalytic activity">
    <reaction evidence="7">
        <text>L-threonyl-[protein] + ATP = O-phospho-L-threonyl-[protein] + ADP + H(+)</text>
        <dbReference type="Rhea" id="RHEA:46608"/>
        <dbReference type="Rhea" id="RHEA-COMP:11060"/>
        <dbReference type="Rhea" id="RHEA-COMP:11605"/>
        <dbReference type="ChEBI" id="CHEBI:15378"/>
        <dbReference type="ChEBI" id="CHEBI:30013"/>
        <dbReference type="ChEBI" id="CHEBI:30616"/>
        <dbReference type="ChEBI" id="CHEBI:61977"/>
        <dbReference type="ChEBI" id="CHEBI:456216"/>
        <dbReference type="EC" id="2.7.11.1"/>
    </reaction>
</comment>
<dbReference type="PROSITE" id="PS00108">
    <property type="entry name" value="PROTEIN_KINASE_ST"/>
    <property type="match status" value="1"/>
</dbReference>
<dbReference type="InterPro" id="IPR008271">
    <property type="entry name" value="Ser/Thr_kinase_AS"/>
</dbReference>
<dbReference type="InterPro" id="IPR011009">
    <property type="entry name" value="Kinase-like_dom_sf"/>
</dbReference>
<comment type="catalytic activity">
    <reaction evidence="8">
        <text>L-seryl-[protein] + ATP = O-phospho-L-seryl-[protein] + ADP + H(+)</text>
        <dbReference type="Rhea" id="RHEA:17989"/>
        <dbReference type="Rhea" id="RHEA-COMP:9863"/>
        <dbReference type="Rhea" id="RHEA-COMP:11604"/>
        <dbReference type="ChEBI" id="CHEBI:15378"/>
        <dbReference type="ChEBI" id="CHEBI:29999"/>
        <dbReference type="ChEBI" id="CHEBI:30616"/>
        <dbReference type="ChEBI" id="CHEBI:83421"/>
        <dbReference type="ChEBI" id="CHEBI:456216"/>
        <dbReference type="EC" id="2.7.11.1"/>
    </reaction>
</comment>
<evidence type="ECO:0000256" key="6">
    <source>
        <dbReference type="ARBA" id="ARBA00022840"/>
    </source>
</evidence>
<protein>
    <recommendedName>
        <fullName evidence="1">non-specific serine/threonine protein kinase</fullName>
        <ecNumber evidence="1">2.7.11.1</ecNumber>
    </recommendedName>
</protein>
<keyword evidence="2" id="KW-0723">Serine/threonine-protein kinase</keyword>
<dbReference type="FunFam" id="1.10.510.10:FF:000046">
    <property type="entry name" value="probable serine/threonine-protein kinase WNK9"/>
    <property type="match status" value="1"/>
</dbReference>
<keyword evidence="5" id="KW-0418">Kinase</keyword>
<proteinExistence type="predicted"/>
<dbReference type="PROSITE" id="PS50011">
    <property type="entry name" value="PROTEIN_KINASE_DOM"/>
    <property type="match status" value="1"/>
</dbReference>
<evidence type="ECO:0000256" key="3">
    <source>
        <dbReference type="ARBA" id="ARBA00022679"/>
    </source>
</evidence>
<dbReference type="Pfam" id="PF12202">
    <property type="entry name" value="OSR1_C"/>
    <property type="match status" value="1"/>
</dbReference>
<dbReference type="CDD" id="cd13983">
    <property type="entry name" value="STKc_WNK"/>
    <property type="match status" value="1"/>
</dbReference>
<dbReference type="Pfam" id="PF00069">
    <property type="entry name" value="Pkinase"/>
    <property type="match status" value="1"/>
</dbReference>
<dbReference type="Gene3D" id="1.10.510.10">
    <property type="entry name" value="Transferase(Phosphotransferase) domain 1"/>
    <property type="match status" value="1"/>
</dbReference>
<evidence type="ECO:0000256" key="7">
    <source>
        <dbReference type="ARBA" id="ARBA00047899"/>
    </source>
</evidence>
<dbReference type="InterPro" id="IPR000719">
    <property type="entry name" value="Prot_kinase_dom"/>
</dbReference>
<evidence type="ECO:0000313" key="11">
    <source>
        <dbReference type="Proteomes" id="UP000593561"/>
    </source>
</evidence>
<organism evidence="10 11">
    <name type="scientific">Gossypium davidsonii</name>
    <name type="common">Davidson's cotton</name>
    <name type="synonym">Gossypium klotzschianum subsp. davidsonii</name>
    <dbReference type="NCBI Taxonomy" id="34287"/>
    <lineage>
        <taxon>Eukaryota</taxon>
        <taxon>Viridiplantae</taxon>
        <taxon>Streptophyta</taxon>
        <taxon>Embryophyta</taxon>
        <taxon>Tracheophyta</taxon>
        <taxon>Spermatophyta</taxon>
        <taxon>Magnoliopsida</taxon>
        <taxon>eudicotyledons</taxon>
        <taxon>Gunneridae</taxon>
        <taxon>Pentapetalae</taxon>
        <taxon>rosids</taxon>
        <taxon>malvids</taxon>
        <taxon>Malvales</taxon>
        <taxon>Malvaceae</taxon>
        <taxon>Malvoideae</taxon>
        <taxon>Gossypium</taxon>
    </lineage>
</organism>